<dbReference type="EMBL" id="JAZHOV010000002">
    <property type="protein sequence ID" value="MEF2254399.1"/>
    <property type="molecule type" value="Genomic_DNA"/>
</dbReference>
<name>A0ABU7V3Y8_9MICO</name>
<evidence type="ECO:0000313" key="5">
    <source>
        <dbReference type="EMBL" id="MEF2254399.1"/>
    </source>
</evidence>
<dbReference type="PANTHER" id="PTHR22683">
    <property type="entry name" value="SPORULATION PROTEIN RELATED"/>
    <property type="match status" value="1"/>
</dbReference>
<protein>
    <submittedName>
        <fullName evidence="5">FtsK/SpoIIIE domain-containing protein</fullName>
    </submittedName>
</protein>
<accession>A0ABU7V3Y8</accession>
<reference evidence="5 6" key="1">
    <citation type="submission" date="2024-01" db="EMBL/GenBank/DDBJ databases">
        <title>the genome sequence of strain Microbacterium schleiferi NBRC 15075.</title>
        <authorList>
            <person name="Ding Y."/>
            <person name="Zhang G."/>
        </authorList>
    </citation>
    <scope>NUCLEOTIDE SEQUENCE [LARGE SCALE GENOMIC DNA]</scope>
    <source>
        <strain evidence="5 6">NBRC 15075</strain>
    </source>
</reference>
<gene>
    <name evidence="5" type="ORF">V2V91_04505</name>
</gene>
<organism evidence="5 6">
    <name type="scientific">Microbacterium schleiferi</name>
    <dbReference type="NCBI Taxonomy" id="69362"/>
    <lineage>
        <taxon>Bacteria</taxon>
        <taxon>Bacillati</taxon>
        <taxon>Actinomycetota</taxon>
        <taxon>Actinomycetes</taxon>
        <taxon>Micrococcales</taxon>
        <taxon>Microbacteriaceae</taxon>
        <taxon>Microbacterium</taxon>
    </lineage>
</organism>
<dbReference type="Gene3D" id="3.40.50.300">
    <property type="entry name" value="P-loop containing nucleotide triphosphate hydrolases"/>
    <property type="match status" value="1"/>
</dbReference>
<dbReference type="InterPro" id="IPR027417">
    <property type="entry name" value="P-loop_NTPase"/>
</dbReference>
<dbReference type="Pfam" id="PF01580">
    <property type="entry name" value="FtsK_SpoIIIE"/>
    <property type="match status" value="1"/>
</dbReference>
<dbReference type="RefSeq" id="WP_331790958.1">
    <property type="nucleotide sequence ID" value="NZ_BAAAUO010000005.1"/>
</dbReference>
<keyword evidence="1 3" id="KW-0547">Nucleotide-binding</keyword>
<dbReference type="PROSITE" id="PS50901">
    <property type="entry name" value="FTSK"/>
    <property type="match status" value="1"/>
</dbReference>
<dbReference type="PANTHER" id="PTHR22683:SF41">
    <property type="entry name" value="DNA TRANSLOCASE FTSK"/>
    <property type="match status" value="1"/>
</dbReference>
<proteinExistence type="predicted"/>
<evidence type="ECO:0000256" key="2">
    <source>
        <dbReference type="ARBA" id="ARBA00022840"/>
    </source>
</evidence>
<dbReference type="SUPFAM" id="SSF52540">
    <property type="entry name" value="P-loop containing nucleoside triphosphate hydrolases"/>
    <property type="match status" value="1"/>
</dbReference>
<dbReference type="InterPro" id="IPR002543">
    <property type="entry name" value="FtsK_dom"/>
</dbReference>
<dbReference type="Proteomes" id="UP001351900">
    <property type="component" value="Unassembled WGS sequence"/>
</dbReference>
<keyword evidence="6" id="KW-1185">Reference proteome</keyword>
<evidence type="ECO:0000256" key="3">
    <source>
        <dbReference type="PROSITE-ProRule" id="PRU00289"/>
    </source>
</evidence>
<feature type="binding site" evidence="3">
    <location>
        <begin position="422"/>
        <end position="429"/>
    </location>
    <ligand>
        <name>ATP</name>
        <dbReference type="ChEBI" id="CHEBI:30616"/>
    </ligand>
</feature>
<keyword evidence="2 3" id="KW-0067">ATP-binding</keyword>
<comment type="caution">
    <text evidence="5">The sequence shown here is derived from an EMBL/GenBank/DDBJ whole genome shotgun (WGS) entry which is preliminary data.</text>
</comment>
<evidence type="ECO:0000256" key="1">
    <source>
        <dbReference type="ARBA" id="ARBA00022741"/>
    </source>
</evidence>
<dbReference type="CDD" id="cd01127">
    <property type="entry name" value="TrwB_TraG_TraD_VirD4"/>
    <property type="match status" value="1"/>
</dbReference>
<evidence type="ECO:0000313" key="6">
    <source>
        <dbReference type="Proteomes" id="UP001351900"/>
    </source>
</evidence>
<sequence length="963" mass="104510">MPTGTVSGERQAEAFDLESLERRIANNSAQLAADAVRLSAQMSTVAAAFSVARDQALRAQQEDFDRARGRADAAHRQAVSDADMEIAQAAGSAVARIHDVVRTLAPGLAGESWESDGILSAPVAAGPADYVRFGTAHIPRGEVPALTALQPARGWYVSGDPGEGLDLVFQAVLRLALQSPTQNLAIEVFDPRSTARMAPLAPLREINPAAFPSPAADGDAFLRRLDSLIESRVASNAEGVIAAGARSLTELWRNEQIPEGVLSVVVVLSYPYGVSERLHEVLLRLSEMRPSAGVVVLVQEDAQAPSQRGVEPLRLRERLQAVTVVGGTVTASDFTDRAQATLDRPPTAQAVSRSLDRLRELVSGNTGPTIPLEELISEDLEDPWRESSLEAVEATIGRQGRNELRISLRTENPAHPNLLIGGASGSGKSNLILGIVYSLAARYSPEELELILLDFKQGVEFSTFGPDRAGENWLPHVSVLGLESNQEFGVAVLRYVDAELERRSRLFKDAGVADILTYRRKTGRVLPRMVMVIDEFHEMFTGVDALTDAAVGLFDRFSRQGRSAGVHMILASQTTSGVVALRSKGDAIFGQFPLRLSLKNSAQGSEEILSSRNFAASELMYRGEFIWNKELGYERANQRGIAAYVDKPRFAGVQQRLWKRGHGAPPTVFFGKRLADWDRFALDELGLRANARDPLRLWVGRPIAVSRKVEELVVRNERDQSVAIVGQDDEREPIVPGLISGILHSAARQLGPDDEIVIVSGGSDSVPAWLPSLDKRPGDSGARMRHIPARHAARYLRDEIGGRVRESRGSILLVVLGASRIPDLELVPEATPGETNVDPVSEFVLPDFGAAFAASPASPSARDVLVRTAREGALSGVHLVTQWPSVSVAKDVFDYGLKGIGAFITVRLGLDDLRDLTGDVRARVDGEPRIGVIDRNADSQLKVVIPFEPWTAELERGMVERDE</sequence>
<evidence type="ECO:0000259" key="4">
    <source>
        <dbReference type="PROSITE" id="PS50901"/>
    </source>
</evidence>
<dbReference type="InterPro" id="IPR050206">
    <property type="entry name" value="FtsK/SpoIIIE/SftA"/>
</dbReference>
<feature type="domain" description="FtsK" evidence="4">
    <location>
        <begin position="401"/>
        <end position="607"/>
    </location>
</feature>